<evidence type="ECO:0000313" key="6">
    <source>
        <dbReference type="Proteomes" id="UP000500843"/>
    </source>
</evidence>
<feature type="region of interest" description="Disordered" evidence="2">
    <location>
        <begin position="344"/>
        <end position="376"/>
    </location>
</feature>
<gene>
    <name evidence="5" type="ORF">FIU21_12330</name>
</gene>
<feature type="compositionally biased region" description="Polar residues" evidence="2">
    <location>
        <begin position="348"/>
        <end position="363"/>
    </location>
</feature>
<keyword evidence="3" id="KW-0812">Transmembrane</keyword>
<evidence type="ECO:0000259" key="4">
    <source>
        <dbReference type="PROSITE" id="PS01124"/>
    </source>
</evidence>
<dbReference type="PANTHER" id="PTHR43280:SF2">
    <property type="entry name" value="HTH-TYPE TRANSCRIPTIONAL REGULATOR EXSA"/>
    <property type="match status" value="1"/>
</dbReference>
<dbReference type="Gene3D" id="1.10.10.60">
    <property type="entry name" value="Homeodomain-like"/>
    <property type="match status" value="2"/>
</dbReference>
<dbReference type="RefSeq" id="WP_172891401.1">
    <property type="nucleotide sequence ID" value="NZ_CP054011.1"/>
</dbReference>
<dbReference type="PANTHER" id="PTHR43280">
    <property type="entry name" value="ARAC-FAMILY TRANSCRIPTIONAL REGULATOR"/>
    <property type="match status" value="1"/>
</dbReference>
<evidence type="ECO:0000256" key="2">
    <source>
        <dbReference type="SAM" id="MobiDB-lite"/>
    </source>
</evidence>
<organism evidence="5 6">
    <name type="scientific">Prevotella melaninogenica</name>
    <dbReference type="NCBI Taxonomy" id="28132"/>
    <lineage>
        <taxon>Bacteria</taxon>
        <taxon>Pseudomonadati</taxon>
        <taxon>Bacteroidota</taxon>
        <taxon>Bacteroidia</taxon>
        <taxon>Bacteroidales</taxon>
        <taxon>Prevotellaceae</taxon>
        <taxon>Prevotella</taxon>
    </lineage>
</organism>
<dbReference type="GO" id="GO:0043565">
    <property type="term" value="F:sequence-specific DNA binding"/>
    <property type="evidence" value="ECO:0007669"/>
    <property type="project" value="InterPro"/>
</dbReference>
<feature type="transmembrane region" description="Helical" evidence="3">
    <location>
        <begin position="181"/>
        <end position="201"/>
    </location>
</feature>
<feature type="domain" description="HTH araC/xylS-type" evidence="4">
    <location>
        <begin position="274"/>
        <end position="357"/>
    </location>
</feature>
<dbReference type="GO" id="GO:0003700">
    <property type="term" value="F:DNA-binding transcription factor activity"/>
    <property type="evidence" value="ECO:0007669"/>
    <property type="project" value="InterPro"/>
</dbReference>
<proteinExistence type="predicted"/>
<feature type="transmembrane region" description="Helical" evidence="3">
    <location>
        <begin position="75"/>
        <end position="93"/>
    </location>
</feature>
<feature type="transmembrane region" description="Helical" evidence="3">
    <location>
        <begin position="207"/>
        <end position="227"/>
    </location>
</feature>
<sequence>MSNILIYSLGCFSFILSCVFFAAIRWGHVCSPYAKYADKFFPARKISIFFLLFSIALFPYVLNPMRTETWMLAKFYAILFIPTTWIILFHKYFDPSGYKREKYRLRLMASIPVLIILLLFALSIIPKKLSEHQSGQIAYVCIGVGASLFAYLVYSTFWLYRKTNEYNQDNYSNEEEFPVRFANYVLWQPLAYTLTGWIVLFTDSRLLKAWIDFLLSGWHIIILLASLHPNRSNAEAMRKMDEVISQYIRRNNLIPSPEDIEPENTEGISAAKVNQIKADILEIVEQKKGFLNPHLTLAHVASQTDYGRTYVSKVFKQEFGGFYNYINRLRLEYAAQYASEHPEASQDEIASQSGFSSRTSQWRAANRLTRSEDPTV</sequence>
<dbReference type="InterPro" id="IPR018060">
    <property type="entry name" value="HTH_AraC"/>
</dbReference>
<keyword evidence="1" id="KW-0238">DNA-binding</keyword>
<name>A0A7D4KC79_9BACT</name>
<feature type="transmembrane region" description="Helical" evidence="3">
    <location>
        <begin position="137"/>
        <end position="160"/>
    </location>
</feature>
<dbReference type="AlphaFoldDB" id="A0A7D4KC79"/>
<dbReference type="Proteomes" id="UP000500843">
    <property type="component" value="Chromosome 2"/>
</dbReference>
<dbReference type="PROSITE" id="PS01124">
    <property type="entry name" value="HTH_ARAC_FAMILY_2"/>
    <property type="match status" value="1"/>
</dbReference>
<dbReference type="SMART" id="SM00342">
    <property type="entry name" value="HTH_ARAC"/>
    <property type="match status" value="1"/>
</dbReference>
<dbReference type="EMBL" id="CP054011">
    <property type="protein sequence ID" value="QKH89662.1"/>
    <property type="molecule type" value="Genomic_DNA"/>
</dbReference>
<feature type="transmembrane region" description="Helical" evidence="3">
    <location>
        <begin position="6"/>
        <end position="26"/>
    </location>
</feature>
<reference evidence="5 6" key="1">
    <citation type="submission" date="2020-05" db="EMBL/GenBank/DDBJ databases">
        <title>FDA dAtabase for Regulatory Grade micrObial Sequences (FDA-ARGOS): Supporting development and validation of Infectious Disease Dx tests.</title>
        <authorList>
            <person name="Moreno J."/>
            <person name="Tallon L."/>
            <person name="Sadzewicz L."/>
            <person name="Zhao X."/>
            <person name="Vavikolanu K."/>
            <person name="Mehta A."/>
            <person name="Aluvathingal J."/>
            <person name="Nadendla S."/>
            <person name="Myers T."/>
            <person name="Yan Y."/>
            <person name="Sichtig H."/>
        </authorList>
    </citation>
    <scope>NUCLEOTIDE SEQUENCE [LARGE SCALE GENOMIC DNA]</scope>
    <source>
        <strain evidence="5 6">FDAARGOS_760</strain>
    </source>
</reference>
<accession>A0A7D4KC79</accession>
<evidence type="ECO:0000256" key="1">
    <source>
        <dbReference type="ARBA" id="ARBA00023125"/>
    </source>
</evidence>
<evidence type="ECO:0000313" key="5">
    <source>
        <dbReference type="EMBL" id="QKH89662.1"/>
    </source>
</evidence>
<feature type="transmembrane region" description="Helical" evidence="3">
    <location>
        <begin position="46"/>
        <end position="63"/>
    </location>
</feature>
<feature type="transmembrane region" description="Helical" evidence="3">
    <location>
        <begin position="105"/>
        <end position="125"/>
    </location>
</feature>
<keyword evidence="3" id="KW-0472">Membrane</keyword>
<keyword evidence="3" id="KW-1133">Transmembrane helix</keyword>
<protein>
    <submittedName>
        <fullName evidence="5">Transcriptional regulator</fullName>
    </submittedName>
</protein>
<evidence type="ECO:0000256" key="3">
    <source>
        <dbReference type="SAM" id="Phobius"/>
    </source>
</evidence>